<accession>A0ABT0H2U0</accession>
<protein>
    <submittedName>
        <fullName evidence="11">Methyl-accepting chemotaxis protein</fullName>
    </submittedName>
</protein>
<sequence>MSKLLTPLKNARFSAKVGGGFVTMILVAAAVGAVGTAAILGLRSQSDVSAKATTAMANLQQVAQAQEAYLSGRSAELADAAAAQIAQLEASLVALDEVSGTGSGHEATEEAIALVGRLSGEFEGVVVAVENRRTQVDKLLRSAVGLETQAVRITDQMTKIQRDAGSAAKKADGSRNRGDKIGRGLSDIEDGAAELVALMAEAGAGADLTAEISTTVLAGIEDMEKTAKKSAKLKVDGVDAAKLKDFAEAAKGLAAKLPKPEGEGAQPGPVAASLAAELVAGLSDLHDRASALRKEVYAATDEAKKIAGAASSKLGIVELVNVNASKFLRASLEIRSATMEFFAGFESMGADEVVNRIETLRYLANLLKADSAAFPEITDAVAAIEQEVSAYETEFAGMVTAKDAFDIKRESLVAISADVRRVIAGLTEAQSASAYARADTALGLIAVALVAAVVVGGLLAFVLSLVITRPTRSLTEAMGRLAEGDIDVTIPSTDQRDEIGDMSRTVQVFQENARERVRLEGEANAHREAQNARQVEIERLIAGFREEVQGLLGALDETAAGMSRTSSALGGIAESSAAQAGDTARVSEDASMSVENVAGAAEELSASIAEIGDQVQRSSDIVTSATSAVHETNGKVQGLAEAASKIGEVVTLIQAIAEQTNLLALNATIEAARAGEAGKGFAVVAAEVKELATQTSKATEEISSQIQTIQSSTSEAVTAIAAISDTMEEVNGYTQAISAAVSQQGSATNEISGNVQRAAQSTQAVQSNMARLAQAVDETKEASGDVLTASGDLSNRSGDLKRGIETFLNRVAAA</sequence>
<dbReference type="PANTHER" id="PTHR32089:SF112">
    <property type="entry name" value="LYSOZYME-LIKE PROTEIN-RELATED"/>
    <property type="match status" value="1"/>
</dbReference>
<dbReference type="InterPro" id="IPR004089">
    <property type="entry name" value="MCPsignal_dom"/>
</dbReference>
<feature type="domain" description="T-SNARE coiled-coil homology" evidence="9">
    <location>
        <begin position="710"/>
        <end position="772"/>
    </location>
</feature>
<keyword evidence="3 5" id="KW-0807">Transducer</keyword>
<feature type="domain" description="Methyl-accepting transducer" evidence="8">
    <location>
        <begin position="558"/>
        <end position="794"/>
    </location>
</feature>
<dbReference type="PROSITE" id="PS50885">
    <property type="entry name" value="HAMP"/>
    <property type="match status" value="1"/>
</dbReference>
<dbReference type="PROSITE" id="PS50192">
    <property type="entry name" value="T_SNARE"/>
    <property type="match status" value="1"/>
</dbReference>
<dbReference type="RefSeq" id="WP_248158814.1">
    <property type="nucleotide sequence ID" value="NZ_JALNMJ010000025.1"/>
</dbReference>
<dbReference type="Gene3D" id="1.10.287.950">
    <property type="entry name" value="Methyl-accepting chemotaxis protein"/>
    <property type="match status" value="1"/>
</dbReference>
<keyword evidence="2" id="KW-0997">Cell inner membrane</keyword>
<dbReference type="Gene3D" id="6.10.340.10">
    <property type="match status" value="1"/>
</dbReference>
<dbReference type="PROSITE" id="PS50111">
    <property type="entry name" value="CHEMOTAXIS_TRANSDUC_2"/>
    <property type="match status" value="1"/>
</dbReference>
<evidence type="ECO:0000256" key="4">
    <source>
        <dbReference type="ARBA" id="ARBA00029447"/>
    </source>
</evidence>
<keyword evidence="7" id="KW-0812">Transmembrane</keyword>
<organism evidence="11 12">
    <name type="scientific">Roseibium sediminicola</name>
    <dbReference type="NCBI Taxonomy" id="2933272"/>
    <lineage>
        <taxon>Bacteria</taxon>
        <taxon>Pseudomonadati</taxon>
        <taxon>Pseudomonadota</taxon>
        <taxon>Alphaproteobacteria</taxon>
        <taxon>Hyphomicrobiales</taxon>
        <taxon>Stappiaceae</taxon>
        <taxon>Roseibium</taxon>
    </lineage>
</organism>
<dbReference type="CDD" id="cd06225">
    <property type="entry name" value="HAMP"/>
    <property type="match status" value="1"/>
</dbReference>
<feature type="compositionally biased region" description="Basic and acidic residues" evidence="6">
    <location>
        <begin position="169"/>
        <end position="182"/>
    </location>
</feature>
<keyword evidence="2" id="KW-1003">Cell membrane</keyword>
<evidence type="ECO:0000259" key="9">
    <source>
        <dbReference type="PROSITE" id="PS50192"/>
    </source>
</evidence>
<evidence type="ECO:0000256" key="3">
    <source>
        <dbReference type="ARBA" id="ARBA00023224"/>
    </source>
</evidence>
<comment type="caution">
    <text evidence="11">The sequence shown here is derived from an EMBL/GenBank/DDBJ whole genome shotgun (WGS) entry which is preliminary data.</text>
</comment>
<feature type="domain" description="HAMP" evidence="10">
    <location>
        <begin position="465"/>
        <end position="518"/>
    </location>
</feature>
<gene>
    <name evidence="11" type="ORF">M0H32_24815</name>
</gene>
<dbReference type="SUPFAM" id="SSF58104">
    <property type="entry name" value="Methyl-accepting chemotaxis protein (MCP) signaling domain"/>
    <property type="match status" value="1"/>
</dbReference>
<evidence type="ECO:0000256" key="7">
    <source>
        <dbReference type="SAM" id="Phobius"/>
    </source>
</evidence>
<name>A0ABT0H2U0_9HYPH</name>
<keyword evidence="7" id="KW-0472">Membrane</keyword>
<dbReference type="EMBL" id="JALNMJ010000025">
    <property type="protein sequence ID" value="MCK7615403.1"/>
    <property type="molecule type" value="Genomic_DNA"/>
</dbReference>
<dbReference type="Proteomes" id="UP001431221">
    <property type="component" value="Unassembled WGS sequence"/>
</dbReference>
<keyword evidence="12" id="KW-1185">Reference proteome</keyword>
<dbReference type="InterPro" id="IPR003660">
    <property type="entry name" value="HAMP_dom"/>
</dbReference>
<feature type="transmembrane region" description="Helical" evidence="7">
    <location>
        <begin position="20"/>
        <end position="42"/>
    </location>
</feature>
<comment type="subcellular location">
    <subcellularLocation>
        <location evidence="1">Cell inner membrane</location>
        <topology evidence="1">Multi-pass membrane protein</topology>
    </subcellularLocation>
</comment>
<dbReference type="Pfam" id="PF00015">
    <property type="entry name" value="MCPsignal"/>
    <property type="match status" value="1"/>
</dbReference>
<evidence type="ECO:0000313" key="12">
    <source>
        <dbReference type="Proteomes" id="UP001431221"/>
    </source>
</evidence>
<evidence type="ECO:0000259" key="10">
    <source>
        <dbReference type="PROSITE" id="PS50885"/>
    </source>
</evidence>
<evidence type="ECO:0000313" key="11">
    <source>
        <dbReference type="EMBL" id="MCK7615403.1"/>
    </source>
</evidence>
<dbReference type="SMART" id="SM00304">
    <property type="entry name" value="HAMP"/>
    <property type="match status" value="1"/>
</dbReference>
<feature type="transmembrane region" description="Helical" evidence="7">
    <location>
        <begin position="441"/>
        <end position="467"/>
    </location>
</feature>
<evidence type="ECO:0000256" key="5">
    <source>
        <dbReference type="PROSITE-ProRule" id="PRU00284"/>
    </source>
</evidence>
<dbReference type="SMART" id="SM00283">
    <property type="entry name" value="MA"/>
    <property type="match status" value="1"/>
</dbReference>
<feature type="region of interest" description="Disordered" evidence="6">
    <location>
        <begin position="163"/>
        <end position="183"/>
    </location>
</feature>
<dbReference type="Pfam" id="PF00672">
    <property type="entry name" value="HAMP"/>
    <property type="match status" value="1"/>
</dbReference>
<proteinExistence type="inferred from homology"/>
<evidence type="ECO:0000256" key="1">
    <source>
        <dbReference type="ARBA" id="ARBA00004429"/>
    </source>
</evidence>
<evidence type="ECO:0000256" key="6">
    <source>
        <dbReference type="SAM" id="MobiDB-lite"/>
    </source>
</evidence>
<dbReference type="InterPro" id="IPR000727">
    <property type="entry name" value="T_SNARE_dom"/>
</dbReference>
<reference evidence="11" key="1">
    <citation type="submission" date="2022-04" db="EMBL/GenBank/DDBJ databases">
        <title>Roseibium sp. CAU 1639 isolated from mud.</title>
        <authorList>
            <person name="Kim W."/>
        </authorList>
    </citation>
    <scope>NUCLEOTIDE SEQUENCE</scope>
    <source>
        <strain evidence="11">CAU 1639</strain>
    </source>
</reference>
<evidence type="ECO:0000256" key="2">
    <source>
        <dbReference type="ARBA" id="ARBA00022519"/>
    </source>
</evidence>
<keyword evidence="7" id="KW-1133">Transmembrane helix</keyword>
<dbReference type="PANTHER" id="PTHR32089">
    <property type="entry name" value="METHYL-ACCEPTING CHEMOTAXIS PROTEIN MCPB"/>
    <property type="match status" value="1"/>
</dbReference>
<comment type="similarity">
    <text evidence="4">Belongs to the methyl-accepting chemotaxis (MCP) protein family.</text>
</comment>
<evidence type="ECO:0000259" key="8">
    <source>
        <dbReference type="PROSITE" id="PS50111"/>
    </source>
</evidence>